<keyword evidence="6 7" id="KW-0012">Acyltransferase</keyword>
<keyword evidence="5 7" id="KW-0443">Lipid metabolism</keyword>
<dbReference type="NCBIfam" id="NF002060">
    <property type="entry name" value="PRK00892.1"/>
    <property type="match status" value="1"/>
</dbReference>
<dbReference type="NCBIfam" id="TIGR01853">
    <property type="entry name" value="lipid_A_lpxD"/>
    <property type="match status" value="1"/>
</dbReference>
<evidence type="ECO:0000256" key="4">
    <source>
        <dbReference type="ARBA" id="ARBA00022737"/>
    </source>
</evidence>
<feature type="domain" description="UDP-3-O-[3-hydroxymyristoyl] glucosamine N-acyltransferase non-repeat region" evidence="8">
    <location>
        <begin position="33"/>
        <end position="101"/>
    </location>
</feature>
<dbReference type="AlphaFoldDB" id="A0A0H2MG18"/>
<dbReference type="EMBL" id="LAQL01000004">
    <property type="protein sequence ID" value="KLN61469.1"/>
    <property type="molecule type" value="Genomic_DNA"/>
</dbReference>
<name>A0A0H2MG18_9PROT</name>
<dbReference type="SUPFAM" id="SSF51161">
    <property type="entry name" value="Trimeric LpxA-like enzymes"/>
    <property type="match status" value="1"/>
</dbReference>
<comment type="caution">
    <text evidence="9">The sequence shown here is derived from an EMBL/GenBank/DDBJ whole genome shotgun (WGS) entry which is preliminary data.</text>
</comment>
<feature type="active site" description="Proton acceptor" evidence="7">
    <location>
        <position position="252"/>
    </location>
</feature>
<dbReference type="OrthoDB" id="9784739at2"/>
<dbReference type="Pfam" id="PF04613">
    <property type="entry name" value="LpxD"/>
    <property type="match status" value="1"/>
</dbReference>
<dbReference type="InterPro" id="IPR020573">
    <property type="entry name" value="UDP_GlcNAc_AcTrfase_non-rep"/>
</dbReference>
<comment type="catalytic activity">
    <reaction evidence="7">
        <text>a UDP-3-O-[(3R)-3-hydroxyacyl]-alpha-D-glucosamine + a (3R)-hydroxyacyl-[ACP] = a UDP-2-N,3-O-bis[(3R)-3-hydroxyacyl]-alpha-D-glucosamine + holo-[ACP] + H(+)</text>
        <dbReference type="Rhea" id="RHEA:53836"/>
        <dbReference type="Rhea" id="RHEA-COMP:9685"/>
        <dbReference type="Rhea" id="RHEA-COMP:9945"/>
        <dbReference type="ChEBI" id="CHEBI:15378"/>
        <dbReference type="ChEBI" id="CHEBI:64479"/>
        <dbReference type="ChEBI" id="CHEBI:78827"/>
        <dbReference type="ChEBI" id="CHEBI:137740"/>
        <dbReference type="ChEBI" id="CHEBI:137748"/>
        <dbReference type="EC" id="2.3.1.191"/>
    </reaction>
</comment>
<evidence type="ECO:0000313" key="10">
    <source>
        <dbReference type="Proteomes" id="UP000035444"/>
    </source>
</evidence>
<dbReference type="Gene3D" id="2.160.10.10">
    <property type="entry name" value="Hexapeptide repeat proteins"/>
    <property type="match status" value="1"/>
</dbReference>
<comment type="similarity">
    <text evidence="7">Belongs to the transferase hexapeptide repeat family. LpxD subfamily.</text>
</comment>
<evidence type="ECO:0000259" key="8">
    <source>
        <dbReference type="Pfam" id="PF04613"/>
    </source>
</evidence>
<organism evidence="9 10">
    <name type="scientific">Kiloniella spongiae</name>
    <dbReference type="NCBI Taxonomy" id="1489064"/>
    <lineage>
        <taxon>Bacteria</taxon>
        <taxon>Pseudomonadati</taxon>
        <taxon>Pseudomonadota</taxon>
        <taxon>Alphaproteobacteria</taxon>
        <taxon>Rhodospirillales</taxon>
        <taxon>Kiloniellaceae</taxon>
        <taxon>Kiloniella</taxon>
    </lineage>
</organism>
<proteinExistence type="inferred from homology"/>
<dbReference type="CDD" id="cd03352">
    <property type="entry name" value="LbH_LpxD"/>
    <property type="match status" value="1"/>
</dbReference>
<evidence type="ECO:0000256" key="1">
    <source>
        <dbReference type="ARBA" id="ARBA00022516"/>
    </source>
</evidence>
<dbReference type="RefSeq" id="WP_047763550.1">
    <property type="nucleotide sequence ID" value="NZ_LAQL01000004.1"/>
</dbReference>
<evidence type="ECO:0000256" key="3">
    <source>
        <dbReference type="ARBA" id="ARBA00022679"/>
    </source>
</evidence>
<accession>A0A0H2MG18</accession>
<sequence>MADSRFFLNAGPFSLRELCNHVGAELSDGSNPDLVIKDVGSLEDAKSDEISFLDNKKYVSALADTSAGACILDKKFVGKAPEGVSLILTNKPYKAYALIAQKFYPSISTSSNSIHSTAVIAETASVGDNCVISAGVVVGENVEIGSGCQLAPNVVIHDGCKIGENTSIGANATVEYSFMGNNCEIHSGVRIGNRGFGFAMEPDGYVNVPQLGRVIIGDNVEIGANSTIDRGAGPDTVIGDGTKIDNLVQIGHNVQIGKQCVIVAQSGVAGSSVLGDYVVMGAQSGVSGHITMGTGVQIAGRAAVIKDVEAGQAVAGTPAMPIKEFFRLVAMWKKQLNTKKGS</sequence>
<dbReference type="HAMAP" id="MF_00523">
    <property type="entry name" value="LpxD"/>
    <property type="match status" value="1"/>
</dbReference>
<dbReference type="PANTHER" id="PTHR43378">
    <property type="entry name" value="UDP-3-O-ACYLGLUCOSAMINE N-ACYLTRANSFERASE"/>
    <property type="match status" value="1"/>
</dbReference>
<dbReference type="Proteomes" id="UP000035444">
    <property type="component" value="Unassembled WGS sequence"/>
</dbReference>
<dbReference type="GO" id="GO:0009245">
    <property type="term" value="P:lipid A biosynthetic process"/>
    <property type="evidence" value="ECO:0007669"/>
    <property type="project" value="UniProtKB-UniRule"/>
</dbReference>
<dbReference type="InterPro" id="IPR001451">
    <property type="entry name" value="Hexapep"/>
</dbReference>
<dbReference type="PANTHER" id="PTHR43378:SF2">
    <property type="entry name" value="UDP-3-O-ACYLGLUCOSAMINE N-ACYLTRANSFERASE 1, MITOCHONDRIAL-RELATED"/>
    <property type="match status" value="1"/>
</dbReference>
<evidence type="ECO:0000256" key="6">
    <source>
        <dbReference type="ARBA" id="ARBA00023315"/>
    </source>
</evidence>
<keyword evidence="10" id="KW-1185">Reference proteome</keyword>
<dbReference type="Gene3D" id="3.40.1390.10">
    <property type="entry name" value="MurE/MurF, N-terminal domain"/>
    <property type="match status" value="1"/>
</dbReference>
<dbReference type="Pfam" id="PF14602">
    <property type="entry name" value="Hexapep_2"/>
    <property type="match status" value="1"/>
</dbReference>
<keyword evidence="2 7" id="KW-0441">Lipid A biosynthesis</keyword>
<dbReference type="PATRIC" id="fig|1489064.4.peg.2767"/>
<gene>
    <name evidence="7" type="primary">lpxD</name>
    <name evidence="9" type="ORF">WH96_07580</name>
</gene>
<comment type="subunit">
    <text evidence="7">Homotrimer.</text>
</comment>
<dbReference type="InterPro" id="IPR007691">
    <property type="entry name" value="LpxD"/>
</dbReference>
<keyword evidence="1 7" id="KW-0444">Lipid biosynthesis</keyword>
<dbReference type="EC" id="2.3.1.191" evidence="7"/>
<protein>
    <recommendedName>
        <fullName evidence="7">UDP-3-O-acylglucosamine N-acyltransferase</fullName>
        <ecNumber evidence="7">2.3.1.191</ecNumber>
    </recommendedName>
</protein>
<dbReference type="InterPro" id="IPR011004">
    <property type="entry name" value="Trimer_LpxA-like_sf"/>
</dbReference>
<comment type="function">
    <text evidence="7">Catalyzes the N-acylation of UDP-3-O-acylglucosamine using 3-hydroxyacyl-ACP as the acyl donor. Is involved in the biosynthesis of lipid A, a phosphorylated glycolipid that anchors the lipopolysaccharide to the outer membrane of the cell.</text>
</comment>
<reference evidence="9 10" key="1">
    <citation type="submission" date="2015-03" db="EMBL/GenBank/DDBJ databases">
        <title>Genome Sequence of Kiloniella spongiae MEBiC09566, isolated from a marine sponge.</title>
        <authorList>
            <person name="Shao Z."/>
            <person name="Wang L."/>
            <person name="Li X."/>
        </authorList>
    </citation>
    <scope>NUCLEOTIDE SEQUENCE [LARGE SCALE GENOMIC DNA]</scope>
    <source>
        <strain evidence="9 10">MEBiC09566</strain>
    </source>
</reference>
<evidence type="ECO:0000256" key="2">
    <source>
        <dbReference type="ARBA" id="ARBA00022556"/>
    </source>
</evidence>
<evidence type="ECO:0000256" key="5">
    <source>
        <dbReference type="ARBA" id="ARBA00023098"/>
    </source>
</evidence>
<keyword evidence="4 7" id="KW-0677">Repeat</keyword>
<evidence type="ECO:0000256" key="7">
    <source>
        <dbReference type="HAMAP-Rule" id="MF_00523"/>
    </source>
</evidence>
<comment type="pathway">
    <text evidence="7">Bacterial outer membrane biogenesis; LPS lipid A biosynthesis.</text>
</comment>
<dbReference type="GO" id="GO:0016410">
    <property type="term" value="F:N-acyltransferase activity"/>
    <property type="evidence" value="ECO:0007669"/>
    <property type="project" value="InterPro"/>
</dbReference>
<dbReference type="GO" id="GO:0016020">
    <property type="term" value="C:membrane"/>
    <property type="evidence" value="ECO:0007669"/>
    <property type="project" value="GOC"/>
</dbReference>
<keyword evidence="3 7" id="KW-0808">Transferase</keyword>
<dbReference type="UniPathway" id="UPA00973"/>
<dbReference type="GO" id="GO:0103118">
    <property type="term" value="F:UDP-3-O-[(3R)-3-hydroxyacyl]-glucosamine N-acyltransferase activity"/>
    <property type="evidence" value="ECO:0007669"/>
    <property type="project" value="UniProtKB-EC"/>
</dbReference>
<dbReference type="Pfam" id="PF00132">
    <property type="entry name" value="Hexapep"/>
    <property type="match status" value="2"/>
</dbReference>
<evidence type="ECO:0000313" key="9">
    <source>
        <dbReference type="EMBL" id="KLN61469.1"/>
    </source>
</evidence>
<dbReference type="STRING" id="1489064.WH96_07580"/>